<dbReference type="CDD" id="cd06550">
    <property type="entry name" value="TM_ABC_iron-siderophores_like"/>
    <property type="match status" value="1"/>
</dbReference>
<dbReference type="GO" id="GO:0022857">
    <property type="term" value="F:transmembrane transporter activity"/>
    <property type="evidence" value="ECO:0007669"/>
    <property type="project" value="InterPro"/>
</dbReference>
<dbReference type="GO" id="GO:0033214">
    <property type="term" value="P:siderophore-iron import into cell"/>
    <property type="evidence" value="ECO:0007669"/>
    <property type="project" value="TreeGrafter"/>
</dbReference>
<dbReference type="Gene3D" id="1.10.3470.10">
    <property type="entry name" value="ABC transporter involved in vitamin B12 uptake, BtuC"/>
    <property type="match status" value="1"/>
</dbReference>
<keyword evidence="3" id="KW-0813">Transport</keyword>
<gene>
    <name evidence="9" type="ORF">F4Y42_01760</name>
</gene>
<accession>A0A6B0YM80</accession>
<evidence type="ECO:0000256" key="7">
    <source>
        <dbReference type="ARBA" id="ARBA00023136"/>
    </source>
</evidence>
<dbReference type="PANTHER" id="PTHR30472:SF27">
    <property type="entry name" value="PETROBACTIN IMPORT SYSTEM PERMEASE PROTEIN YCLN"/>
    <property type="match status" value="1"/>
</dbReference>
<keyword evidence="5 8" id="KW-0812">Transmembrane</keyword>
<feature type="transmembrane region" description="Helical" evidence="8">
    <location>
        <begin position="310"/>
        <end position="329"/>
    </location>
</feature>
<evidence type="ECO:0000256" key="5">
    <source>
        <dbReference type="ARBA" id="ARBA00022692"/>
    </source>
</evidence>
<keyword evidence="7 8" id="KW-0472">Membrane</keyword>
<comment type="subcellular location">
    <subcellularLocation>
        <location evidence="1">Cell membrane</location>
        <topology evidence="1">Multi-pass membrane protein</topology>
    </subcellularLocation>
</comment>
<feature type="transmembrane region" description="Helical" evidence="8">
    <location>
        <begin position="238"/>
        <end position="271"/>
    </location>
</feature>
<comment type="caution">
    <text evidence="9">The sequence shown here is derived from an EMBL/GenBank/DDBJ whole genome shotgun (WGS) entry which is preliminary data.</text>
</comment>
<feature type="transmembrane region" description="Helical" evidence="8">
    <location>
        <begin position="283"/>
        <end position="304"/>
    </location>
</feature>
<dbReference type="InterPro" id="IPR037294">
    <property type="entry name" value="ABC_BtuC-like"/>
</dbReference>
<sequence>MAMSTHSGPRPASGRIRDTALLGLALVSLTAVSAWSLFIGVSDIGLSDLLRAESSKMLLFVVSRVPRLAAILLSGSAMGVVGLIMQSLVRNRFVAPTTAGTVDAASLGLVIATIWFASASVFLKMTVAVVFALAGTALFMALVQRLRYADIIVVPLIGIMLGGVIQAAATFLALRYDLLQSLSAWTNGDFSGILRGRYELLYLVGALTALAYLFANRFTLAGMGRDVAVNLGVNYLRVLYGGMALAATVAAVVVVVVGGIPFLGLVVPNLVTMTMGDNLRRVLPLTAVSGAFFVLACDIVSRTIRFPYEIPVGTVVGVVGGGLFLALVLRSRFNAG</sequence>
<evidence type="ECO:0000256" key="6">
    <source>
        <dbReference type="ARBA" id="ARBA00022989"/>
    </source>
</evidence>
<dbReference type="EMBL" id="VXRG01000020">
    <property type="protein sequence ID" value="MXY92154.1"/>
    <property type="molecule type" value="Genomic_DNA"/>
</dbReference>
<evidence type="ECO:0000256" key="4">
    <source>
        <dbReference type="ARBA" id="ARBA00022475"/>
    </source>
</evidence>
<proteinExistence type="inferred from homology"/>
<dbReference type="GO" id="GO:0005886">
    <property type="term" value="C:plasma membrane"/>
    <property type="evidence" value="ECO:0007669"/>
    <property type="project" value="UniProtKB-SubCell"/>
</dbReference>
<keyword evidence="4" id="KW-1003">Cell membrane</keyword>
<reference evidence="9" key="1">
    <citation type="submission" date="2019-09" db="EMBL/GenBank/DDBJ databases">
        <title>Characterisation of the sponge microbiome using genome-centric metagenomics.</title>
        <authorList>
            <person name="Engelberts J.P."/>
            <person name="Robbins S.J."/>
            <person name="De Goeij J.M."/>
            <person name="Aranda M."/>
            <person name="Bell S.C."/>
            <person name="Webster N.S."/>
        </authorList>
    </citation>
    <scope>NUCLEOTIDE SEQUENCE</scope>
    <source>
        <strain evidence="9">SB0664_bin_27</strain>
    </source>
</reference>
<feature type="transmembrane region" description="Helical" evidence="8">
    <location>
        <begin position="104"/>
        <end position="123"/>
    </location>
</feature>
<evidence type="ECO:0000256" key="1">
    <source>
        <dbReference type="ARBA" id="ARBA00004651"/>
    </source>
</evidence>
<feature type="transmembrane region" description="Helical" evidence="8">
    <location>
        <begin position="152"/>
        <end position="174"/>
    </location>
</feature>
<protein>
    <submittedName>
        <fullName evidence="9">Iron chelate uptake ABC transporter family permease subunit</fullName>
    </submittedName>
</protein>
<organism evidence="9">
    <name type="scientific">Caldilineaceae bacterium SB0664_bin_27</name>
    <dbReference type="NCBI Taxonomy" id="2605260"/>
    <lineage>
        <taxon>Bacteria</taxon>
        <taxon>Bacillati</taxon>
        <taxon>Chloroflexota</taxon>
        <taxon>Caldilineae</taxon>
        <taxon>Caldilineales</taxon>
        <taxon>Caldilineaceae</taxon>
    </lineage>
</organism>
<keyword evidence="6 8" id="KW-1133">Transmembrane helix</keyword>
<dbReference type="Pfam" id="PF01032">
    <property type="entry name" value="FecCD"/>
    <property type="match status" value="1"/>
</dbReference>
<evidence type="ECO:0000256" key="8">
    <source>
        <dbReference type="SAM" id="Phobius"/>
    </source>
</evidence>
<dbReference type="AlphaFoldDB" id="A0A6B0YM80"/>
<dbReference type="PANTHER" id="PTHR30472">
    <property type="entry name" value="FERRIC ENTEROBACTIN TRANSPORT SYSTEM PERMEASE PROTEIN"/>
    <property type="match status" value="1"/>
</dbReference>
<dbReference type="InterPro" id="IPR000522">
    <property type="entry name" value="ABC_transptr_permease_BtuC"/>
</dbReference>
<feature type="transmembrane region" description="Helical" evidence="8">
    <location>
        <begin position="200"/>
        <end position="218"/>
    </location>
</feature>
<evidence type="ECO:0000256" key="2">
    <source>
        <dbReference type="ARBA" id="ARBA00007935"/>
    </source>
</evidence>
<feature type="transmembrane region" description="Helical" evidence="8">
    <location>
        <begin position="128"/>
        <end position="146"/>
    </location>
</feature>
<feature type="transmembrane region" description="Helical" evidence="8">
    <location>
        <begin position="20"/>
        <end position="44"/>
    </location>
</feature>
<evidence type="ECO:0000256" key="3">
    <source>
        <dbReference type="ARBA" id="ARBA00022448"/>
    </source>
</evidence>
<evidence type="ECO:0000313" key="9">
    <source>
        <dbReference type="EMBL" id="MXY92154.1"/>
    </source>
</evidence>
<comment type="similarity">
    <text evidence="2">Belongs to the binding-protein-dependent transport system permease family. FecCD subfamily.</text>
</comment>
<dbReference type="SUPFAM" id="SSF81345">
    <property type="entry name" value="ABC transporter involved in vitamin B12 uptake, BtuC"/>
    <property type="match status" value="1"/>
</dbReference>
<feature type="transmembrane region" description="Helical" evidence="8">
    <location>
        <begin position="65"/>
        <end position="84"/>
    </location>
</feature>
<name>A0A6B0YM80_9CHLR</name>